<gene>
    <name evidence="1" type="ORF">FSBG_00385</name>
</gene>
<dbReference type="EMBL" id="GG657971">
    <property type="protein sequence ID" value="EFS20888.1"/>
    <property type="molecule type" value="Genomic_DNA"/>
</dbReference>
<organism evidence="1 2">
    <name type="scientific">Fusobacterium gonidiaformans 3-1-5R</name>
    <dbReference type="NCBI Taxonomy" id="469605"/>
    <lineage>
        <taxon>Bacteria</taxon>
        <taxon>Fusobacteriati</taxon>
        <taxon>Fusobacteriota</taxon>
        <taxon>Fusobacteriia</taxon>
        <taxon>Fusobacteriales</taxon>
        <taxon>Fusobacteriaceae</taxon>
        <taxon>Fusobacterium</taxon>
    </lineage>
</organism>
<dbReference type="HOGENOM" id="CLU_2734189_0_0_0"/>
<dbReference type="BioCyc" id="FSP469605-HMP:GTSP-388-MONOMER"/>
<dbReference type="AlphaFoldDB" id="E5BFK7"/>
<evidence type="ECO:0000313" key="2">
    <source>
        <dbReference type="Proteomes" id="UP000002975"/>
    </source>
</evidence>
<protein>
    <submittedName>
        <fullName evidence="1">Uncharacterized protein</fullName>
    </submittedName>
</protein>
<reference evidence="1 2" key="1">
    <citation type="submission" date="2009-02" db="EMBL/GenBank/DDBJ databases">
        <title>The Genome Sequence of Fusobacterium sp. 3_1_5R.</title>
        <authorList>
            <consortium name="The Broad Institute Genome Sequencing Platform"/>
            <person name="Ward D."/>
            <person name="Young S.K."/>
            <person name="Kodira C.D."/>
            <person name="Zeng Q."/>
            <person name="Koehrsen M."/>
            <person name="Alvarado L."/>
            <person name="Berlin A."/>
            <person name="Borenstein D."/>
            <person name="Chen Z."/>
            <person name="Engels R."/>
            <person name="Freedman E."/>
            <person name="Gellesch M."/>
            <person name="Goldberg J."/>
            <person name="Griggs A."/>
            <person name="Gujja S."/>
            <person name="Heiman D."/>
            <person name="Hepburn T."/>
            <person name="Howarth C."/>
            <person name="Jen D."/>
            <person name="Larson L."/>
            <person name="Lewis B."/>
            <person name="Mehta T."/>
            <person name="Park D."/>
            <person name="Pearson M."/>
            <person name="Roberts A."/>
            <person name="Saif S."/>
            <person name="Shea T."/>
            <person name="Shenoy N."/>
            <person name="Sisk P."/>
            <person name="Stolte C."/>
            <person name="Sykes S."/>
            <person name="Walk T."/>
            <person name="White J."/>
            <person name="Yandava C."/>
            <person name="Allen-Vercoe E."/>
            <person name="Strauss J."/>
            <person name="Ambrose C."/>
            <person name="Lander E."/>
            <person name="Nusbaum C."/>
            <person name="Galagan J."/>
            <person name="Birren B."/>
        </authorList>
    </citation>
    <scope>NUCLEOTIDE SEQUENCE [LARGE SCALE GENOMIC DNA]</scope>
    <source>
        <strain evidence="1 2">3_1_5R</strain>
    </source>
</reference>
<sequence>MIKGGFFMKQKLDVLYQILFEEENSLEEKERENFFNKLTEEELEYFCNIKHLFFERGFYLGQYFSKMNIKK</sequence>
<name>E5BFK7_9FUSO</name>
<evidence type="ECO:0000313" key="1">
    <source>
        <dbReference type="EMBL" id="EFS20888.1"/>
    </source>
</evidence>
<proteinExistence type="predicted"/>
<keyword evidence="2" id="KW-1185">Reference proteome</keyword>
<accession>E5BFK7</accession>
<dbReference type="Proteomes" id="UP000002975">
    <property type="component" value="Unassembled WGS sequence"/>
</dbReference>